<organism evidence="3 4">
    <name type="scientific">Paracidovorax valerianellae</name>
    <dbReference type="NCBI Taxonomy" id="187868"/>
    <lineage>
        <taxon>Bacteria</taxon>
        <taxon>Pseudomonadati</taxon>
        <taxon>Pseudomonadota</taxon>
        <taxon>Betaproteobacteria</taxon>
        <taxon>Burkholderiales</taxon>
        <taxon>Comamonadaceae</taxon>
        <taxon>Paracidovorax</taxon>
    </lineage>
</organism>
<evidence type="ECO:0000313" key="3">
    <source>
        <dbReference type="EMBL" id="SDC46697.1"/>
    </source>
</evidence>
<feature type="transmembrane region" description="Helical" evidence="1">
    <location>
        <begin position="28"/>
        <end position="50"/>
    </location>
</feature>
<keyword evidence="1" id="KW-1133">Transmembrane helix</keyword>
<accession>A0A1G6LUB1</accession>
<dbReference type="Proteomes" id="UP000198781">
    <property type="component" value="Unassembled WGS sequence"/>
</dbReference>
<proteinExistence type="predicted"/>
<keyword evidence="1" id="KW-0812">Transmembrane</keyword>
<feature type="domain" description="2TM" evidence="2">
    <location>
        <begin position="19"/>
        <end position="77"/>
    </location>
</feature>
<evidence type="ECO:0000256" key="1">
    <source>
        <dbReference type="SAM" id="Phobius"/>
    </source>
</evidence>
<dbReference type="EMBL" id="FMZC01000002">
    <property type="protein sequence ID" value="SDC46697.1"/>
    <property type="molecule type" value="Genomic_DNA"/>
</dbReference>
<gene>
    <name evidence="3" type="ORF">SAMN05192589_102255</name>
</gene>
<name>A0A1G6LUB1_9BURK</name>
<dbReference type="RefSeq" id="WP_092740538.1">
    <property type="nucleotide sequence ID" value="NZ_FMZC01000002.1"/>
</dbReference>
<dbReference type="STRING" id="187868.SAMN05192589_102255"/>
<feature type="transmembrane region" description="Helical" evidence="1">
    <location>
        <begin position="56"/>
        <end position="78"/>
    </location>
</feature>
<keyword evidence="4" id="KW-1185">Reference proteome</keyword>
<reference evidence="3 4" key="1">
    <citation type="submission" date="2016-10" db="EMBL/GenBank/DDBJ databases">
        <authorList>
            <person name="de Groot N.N."/>
        </authorList>
    </citation>
    <scope>NUCLEOTIDE SEQUENCE [LARGE SCALE GENOMIC DNA]</scope>
    <source>
        <strain evidence="3 4">DSM 16619</strain>
    </source>
</reference>
<evidence type="ECO:0000259" key="2">
    <source>
        <dbReference type="Pfam" id="PF13239"/>
    </source>
</evidence>
<dbReference type="OrthoDB" id="21915at2"/>
<sequence length="102" mass="11184">MSTVHESDFINAADRTERMARKRAGAKMGWIIHACVYLCVNLALAALAAYQGRHWAVFPALGWGLGLAIHGAAVWLAAPGGTLHARLLERERDALRQALPRR</sequence>
<dbReference type="InterPro" id="IPR025698">
    <property type="entry name" value="2TM_dom"/>
</dbReference>
<dbReference type="AlphaFoldDB" id="A0A1G6LUB1"/>
<dbReference type="Pfam" id="PF13239">
    <property type="entry name" value="2TM"/>
    <property type="match status" value="1"/>
</dbReference>
<protein>
    <submittedName>
        <fullName evidence="3">2TM domain-containing protein</fullName>
    </submittedName>
</protein>
<keyword evidence="1" id="KW-0472">Membrane</keyword>
<evidence type="ECO:0000313" key="4">
    <source>
        <dbReference type="Proteomes" id="UP000198781"/>
    </source>
</evidence>